<dbReference type="AlphaFoldDB" id="A0A8J4GWG8"/>
<organism evidence="2 3">
    <name type="scientific">Volvox reticuliferus</name>
    <dbReference type="NCBI Taxonomy" id="1737510"/>
    <lineage>
        <taxon>Eukaryota</taxon>
        <taxon>Viridiplantae</taxon>
        <taxon>Chlorophyta</taxon>
        <taxon>core chlorophytes</taxon>
        <taxon>Chlorophyceae</taxon>
        <taxon>CS clade</taxon>
        <taxon>Chlamydomonadales</taxon>
        <taxon>Volvocaceae</taxon>
        <taxon>Volvox</taxon>
    </lineage>
</organism>
<evidence type="ECO:0000313" key="2">
    <source>
        <dbReference type="EMBL" id="GIM16688.1"/>
    </source>
</evidence>
<protein>
    <submittedName>
        <fullName evidence="2">Uncharacterized protein</fullName>
    </submittedName>
</protein>
<evidence type="ECO:0000313" key="3">
    <source>
        <dbReference type="Proteomes" id="UP000722791"/>
    </source>
</evidence>
<feature type="compositionally biased region" description="Pro residues" evidence="1">
    <location>
        <begin position="371"/>
        <end position="394"/>
    </location>
</feature>
<name>A0A8J4GWG8_9CHLO</name>
<feature type="non-terminal residue" evidence="2">
    <location>
        <position position="405"/>
    </location>
</feature>
<dbReference type="EMBL" id="BNCQ01000083">
    <property type="protein sequence ID" value="GIM16688.1"/>
    <property type="molecule type" value="Genomic_DNA"/>
</dbReference>
<sequence>VCGALYEAYGMTYKQDWGLASSYTEVQTMYTSADCDTKLCTYFRHKYNATGPGKWGTLPTAVQPGWTAANCTSINSVCEMLMSEHFMVTPYVAYYGGSIATFSPNIYALDKCIKSTDCMAVDQGGTLRSNVFPLTQSPRTSTTCMYIRNTGGCPFVTNYLLIADSDHSGDTINAGVPSIDPAADCASESTCTAFTSNGDLKTMSYPVFQSPGTCLYLKLAPLIDSITCGTISDKYNYIAGVTNGAASYNLIGTIFEDANCWFKTCHYWYYKYGMTQTSWGSAPTSIRNAWNLTPCDDAILQCPVIPGYIANTDVTHTGDFMGDAWTTSAAATSCSSDTQCRAFDDNGGMVIAYLPLATSEGRCLYVKIRPANPPPPPRPPPRSPSPPPPVPPSPILCKQLPLMIT</sequence>
<dbReference type="Proteomes" id="UP000722791">
    <property type="component" value="Unassembled WGS sequence"/>
</dbReference>
<comment type="caution">
    <text evidence="2">The sequence shown here is derived from an EMBL/GenBank/DDBJ whole genome shotgun (WGS) entry which is preliminary data.</text>
</comment>
<gene>
    <name evidence="2" type="ORF">Vretimale_19291</name>
</gene>
<evidence type="ECO:0000256" key="1">
    <source>
        <dbReference type="SAM" id="MobiDB-lite"/>
    </source>
</evidence>
<reference evidence="2" key="1">
    <citation type="journal article" date="2021" name="Proc. Natl. Acad. Sci. U.S.A.">
        <title>Three genomes in the algal genus Volvox reveal the fate of a haploid sex-determining region after a transition to homothallism.</title>
        <authorList>
            <person name="Yamamoto K."/>
            <person name="Hamaji T."/>
            <person name="Kawai-Toyooka H."/>
            <person name="Matsuzaki R."/>
            <person name="Takahashi F."/>
            <person name="Nishimura Y."/>
            <person name="Kawachi M."/>
            <person name="Noguchi H."/>
            <person name="Minakuchi Y."/>
            <person name="Umen J.G."/>
            <person name="Toyoda A."/>
            <person name="Nozaki H."/>
        </authorList>
    </citation>
    <scope>NUCLEOTIDE SEQUENCE</scope>
    <source>
        <strain evidence="2">NIES-3785</strain>
    </source>
</reference>
<feature type="region of interest" description="Disordered" evidence="1">
    <location>
        <begin position="369"/>
        <end position="395"/>
    </location>
</feature>
<proteinExistence type="predicted"/>
<feature type="non-terminal residue" evidence="2">
    <location>
        <position position="1"/>
    </location>
</feature>
<accession>A0A8J4GWG8</accession>